<dbReference type="RefSeq" id="WP_190111058.1">
    <property type="nucleotide sequence ID" value="NZ_BMVB01000012.1"/>
</dbReference>
<dbReference type="AlphaFoldDB" id="A0A918WJP8"/>
<gene>
    <name evidence="2" type="ORF">GCM10010507_38350</name>
</gene>
<evidence type="ECO:0000313" key="2">
    <source>
        <dbReference type="EMBL" id="GHC57943.1"/>
    </source>
</evidence>
<sequence>MVTSPASDVLDDAAQQRPVTPGMVITTLLMPLISVAGLVTSLSTDDIENEWVDRQREACRHMPFPKAEYAAAWGGLVLGIATLFICVLLTKEVRRRYGARLVETWPPLVTYVGVQLCMWLTVLTMPVELIQLYAAYTSAGSGIVLGDCG</sequence>
<reference evidence="2" key="2">
    <citation type="submission" date="2020-09" db="EMBL/GenBank/DDBJ databases">
        <authorList>
            <person name="Sun Q."/>
            <person name="Ohkuma M."/>
        </authorList>
    </citation>
    <scope>NUCLEOTIDE SEQUENCE</scope>
    <source>
        <strain evidence="2">JCM 4633</strain>
    </source>
</reference>
<accession>A0A918WJP8</accession>
<keyword evidence="1" id="KW-1133">Transmembrane helix</keyword>
<organism evidence="2 3">
    <name type="scientific">Streptomyces cinnamoneus</name>
    <name type="common">Streptoverticillium cinnamoneum</name>
    <dbReference type="NCBI Taxonomy" id="53446"/>
    <lineage>
        <taxon>Bacteria</taxon>
        <taxon>Bacillati</taxon>
        <taxon>Actinomycetota</taxon>
        <taxon>Actinomycetes</taxon>
        <taxon>Kitasatosporales</taxon>
        <taxon>Streptomycetaceae</taxon>
        <taxon>Streptomyces</taxon>
        <taxon>Streptomyces cinnamoneus group</taxon>
    </lineage>
</organism>
<name>A0A918WJP8_STRCJ</name>
<feature type="transmembrane region" description="Helical" evidence="1">
    <location>
        <begin position="70"/>
        <end position="90"/>
    </location>
</feature>
<dbReference type="EMBL" id="BMVB01000012">
    <property type="protein sequence ID" value="GHC57943.1"/>
    <property type="molecule type" value="Genomic_DNA"/>
</dbReference>
<evidence type="ECO:0000313" key="3">
    <source>
        <dbReference type="Proteomes" id="UP000646244"/>
    </source>
</evidence>
<dbReference type="Proteomes" id="UP000646244">
    <property type="component" value="Unassembled WGS sequence"/>
</dbReference>
<feature type="transmembrane region" description="Helical" evidence="1">
    <location>
        <begin position="23"/>
        <end position="42"/>
    </location>
</feature>
<proteinExistence type="predicted"/>
<keyword evidence="1" id="KW-0812">Transmembrane</keyword>
<comment type="caution">
    <text evidence="2">The sequence shown here is derived from an EMBL/GenBank/DDBJ whole genome shotgun (WGS) entry which is preliminary data.</text>
</comment>
<evidence type="ECO:0000256" key="1">
    <source>
        <dbReference type="SAM" id="Phobius"/>
    </source>
</evidence>
<keyword evidence="1" id="KW-0472">Membrane</keyword>
<protein>
    <submittedName>
        <fullName evidence="2">Uncharacterized protein</fullName>
    </submittedName>
</protein>
<reference evidence="2" key="1">
    <citation type="journal article" date="2014" name="Int. J. Syst. Evol. Microbiol.">
        <title>Complete genome sequence of Corynebacterium casei LMG S-19264T (=DSM 44701T), isolated from a smear-ripened cheese.</title>
        <authorList>
            <consortium name="US DOE Joint Genome Institute (JGI-PGF)"/>
            <person name="Walter F."/>
            <person name="Albersmeier A."/>
            <person name="Kalinowski J."/>
            <person name="Ruckert C."/>
        </authorList>
    </citation>
    <scope>NUCLEOTIDE SEQUENCE</scope>
    <source>
        <strain evidence="2">JCM 4633</strain>
    </source>
</reference>